<evidence type="ECO:0000256" key="11">
    <source>
        <dbReference type="HAMAP-Rule" id="MF_01479"/>
    </source>
</evidence>
<evidence type="ECO:0000256" key="10">
    <source>
        <dbReference type="ARBA" id="ARBA00023163"/>
    </source>
</evidence>
<dbReference type="InterPro" id="IPR034768">
    <property type="entry name" value="4FE4S_WBL"/>
</dbReference>
<feature type="binding site" evidence="11">
    <location>
        <position position="57"/>
    </location>
    <ligand>
        <name>[4Fe-4S] cluster</name>
        <dbReference type="ChEBI" id="CHEBI:49883"/>
    </ligand>
</feature>
<keyword evidence="6 11" id="KW-0411">Iron-sulfur</keyword>
<keyword evidence="14" id="KW-1185">Reference proteome</keyword>
<evidence type="ECO:0000313" key="13">
    <source>
        <dbReference type="EMBL" id="MEY8013884.1"/>
    </source>
</evidence>
<evidence type="ECO:0000256" key="4">
    <source>
        <dbReference type="ARBA" id="ARBA00022723"/>
    </source>
</evidence>
<keyword evidence="10 11" id="KW-0804">Transcription</keyword>
<keyword evidence="8 11" id="KW-0238">DNA-binding</keyword>
<evidence type="ECO:0000259" key="12">
    <source>
        <dbReference type="PROSITE" id="PS51674"/>
    </source>
</evidence>
<reference evidence="13 14" key="1">
    <citation type="submission" date="2024-08" db="EMBL/GenBank/DDBJ databases">
        <title>Mycobacterium servetensis sp. nov., a novel rapid-growing mycobacterial species recovered from a human patient in Zaragoza, Spain.</title>
        <authorList>
            <person name="Tristancho-Baro A.I."/>
            <person name="Buenestado-Serrano S."/>
            <person name="Garcia De Viedma D."/>
            <person name="Milagro-Beamonte A."/>
            <person name="Burillo N."/>
            <person name="Sanz S."/>
            <person name="Lopez-Calleja A.I."/>
            <person name="Penas-Utrilla D."/>
            <person name="Guardingo M."/>
            <person name="Garcia M.J."/>
            <person name="Vinuelas-Bayon J."/>
        </authorList>
    </citation>
    <scope>NUCLEOTIDE SEQUENCE [LARGE SCALE GENOMIC DNA]</scope>
    <source>
        <strain evidence="14">HUMS_12744610</strain>
    </source>
</reference>
<dbReference type="InterPro" id="IPR003482">
    <property type="entry name" value="Whib"/>
</dbReference>
<dbReference type="HAMAP" id="MF_01479">
    <property type="entry name" value="WhiB"/>
    <property type="match status" value="1"/>
</dbReference>
<accession>A0ABV4BUA8</accession>
<evidence type="ECO:0000256" key="7">
    <source>
        <dbReference type="ARBA" id="ARBA00023015"/>
    </source>
</evidence>
<evidence type="ECO:0000256" key="8">
    <source>
        <dbReference type="ARBA" id="ARBA00023125"/>
    </source>
</evidence>
<dbReference type="Proteomes" id="UP001564760">
    <property type="component" value="Unassembled WGS sequence"/>
</dbReference>
<feature type="binding site" evidence="11">
    <location>
        <position position="51"/>
    </location>
    <ligand>
        <name>[4Fe-4S] cluster</name>
        <dbReference type="ChEBI" id="CHEBI:49883"/>
    </ligand>
</feature>
<evidence type="ECO:0000256" key="3">
    <source>
        <dbReference type="ARBA" id="ARBA00022485"/>
    </source>
</evidence>
<dbReference type="Pfam" id="PF02467">
    <property type="entry name" value="Whib"/>
    <property type="match status" value="1"/>
</dbReference>
<comment type="cofactor">
    <cofactor evidence="11">
        <name>[4Fe-4S] cluster</name>
        <dbReference type="ChEBI" id="CHEBI:49883"/>
    </cofactor>
    <text evidence="11">Binds 1 [4Fe-4S] cluster per subunit. Following nitrosylation of the [4Fe-4S] cluster binds 1 [4Fe-8(NO)] cluster per subunit.</text>
</comment>
<comment type="caution">
    <text evidence="13">The sequence shown here is derived from an EMBL/GenBank/DDBJ whole genome shotgun (WGS) entry which is preliminary data.</text>
</comment>
<dbReference type="EMBL" id="JBGEDP010000001">
    <property type="protein sequence ID" value="MEY8013884.1"/>
    <property type="molecule type" value="Genomic_DNA"/>
</dbReference>
<dbReference type="PROSITE" id="PS51674">
    <property type="entry name" value="4FE4S_WBL"/>
    <property type="match status" value="1"/>
</dbReference>
<comment type="subcellular location">
    <subcellularLocation>
        <location evidence="1 11">Cytoplasm</location>
    </subcellularLocation>
</comment>
<keyword evidence="5 11" id="KW-0408">Iron</keyword>
<dbReference type="RefSeq" id="WP_369736542.1">
    <property type="nucleotide sequence ID" value="NZ_JBGEDP010000001.1"/>
</dbReference>
<evidence type="ECO:0000256" key="6">
    <source>
        <dbReference type="ARBA" id="ARBA00023014"/>
    </source>
</evidence>
<evidence type="ECO:0000313" key="14">
    <source>
        <dbReference type="Proteomes" id="UP001564760"/>
    </source>
</evidence>
<feature type="domain" description="4Fe-4S Wbl-type" evidence="12">
    <location>
        <begin position="25"/>
        <end position="81"/>
    </location>
</feature>
<keyword evidence="3 11" id="KW-0004">4Fe-4S</keyword>
<keyword evidence="11" id="KW-0963">Cytoplasm</keyword>
<organism evidence="13 14">
    <name type="scientific">Mycobacterium servetii</name>
    <dbReference type="NCBI Taxonomy" id="3237418"/>
    <lineage>
        <taxon>Bacteria</taxon>
        <taxon>Bacillati</taxon>
        <taxon>Actinomycetota</taxon>
        <taxon>Actinomycetes</taxon>
        <taxon>Mycobacteriales</taxon>
        <taxon>Mycobacteriaceae</taxon>
        <taxon>Mycobacterium</taxon>
    </lineage>
</organism>
<dbReference type="PANTHER" id="PTHR38839">
    <property type="entry name" value="TRANSCRIPTIONAL REGULATOR WHID-RELATED"/>
    <property type="match status" value="1"/>
</dbReference>
<sequence>MRTKPAYVRTLAAAETTTDWVSQARCLSSDPDELFVRGKAQRNAAAICRHCPVIAECLAEALDNQVEFGVWGGMTERERRALLKQHPEVASWRDLFVTRRKTRGTGRSA</sequence>
<feature type="binding site" evidence="11">
    <location>
        <position position="48"/>
    </location>
    <ligand>
        <name>[4Fe-4S] cluster</name>
        <dbReference type="ChEBI" id="CHEBI:49883"/>
    </ligand>
</feature>
<evidence type="ECO:0000256" key="5">
    <source>
        <dbReference type="ARBA" id="ARBA00023004"/>
    </source>
</evidence>
<evidence type="ECO:0000256" key="1">
    <source>
        <dbReference type="ARBA" id="ARBA00004496"/>
    </source>
</evidence>
<comment type="function">
    <text evidence="11">Acts as a transcriptional regulator. Probably redox-responsive. The apo- but not holo-form probably binds DNA.</text>
</comment>
<feature type="binding site" evidence="11">
    <location>
        <position position="26"/>
    </location>
    <ligand>
        <name>[4Fe-4S] cluster</name>
        <dbReference type="ChEBI" id="CHEBI:49883"/>
    </ligand>
</feature>
<keyword evidence="7 11" id="KW-0805">Transcription regulation</keyword>
<gene>
    <name evidence="11" type="primary">whiB</name>
    <name evidence="13" type="ORF">AB8998_01845</name>
</gene>
<proteinExistence type="inferred from homology"/>
<comment type="PTM">
    <text evidence="11">Upon Fe-S cluster removal intramolecular disulfide bonds are formed.</text>
</comment>
<comment type="similarity">
    <text evidence="2 11">Belongs to the WhiB family.</text>
</comment>
<comment type="PTM">
    <text evidence="11">The Fe-S cluster can be nitrosylated by nitric oxide (NO).</text>
</comment>
<keyword evidence="9 11" id="KW-1015">Disulfide bond</keyword>
<evidence type="ECO:0000256" key="2">
    <source>
        <dbReference type="ARBA" id="ARBA00006597"/>
    </source>
</evidence>
<keyword evidence="4 11" id="KW-0479">Metal-binding</keyword>
<protein>
    <recommendedName>
        <fullName evidence="11">Transcriptional regulator WhiB</fullName>
    </recommendedName>
</protein>
<dbReference type="PANTHER" id="PTHR38839:SF7">
    <property type="entry name" value="TRANSCRIPTIONAL REGULATOR WHIB4"/>
    <property type="match status" value="1"/>
</dbReference>
<evidence type="ECO:0000256" key="9">
    <source>
        <dbReference type="ARBA" id="ARBA00023157"/>
    </source>
</evidence>
<name>A0ABV4BUA8_9MYCO</name>